<dbReference type="Pfam" id="PF01670">
    <property type="entry name" value="Glyco_hydro_12"/>
    <property type="match status" value="1"/>
</dbReference>
<organism evidence="4 5">
    <name type="scientific">Drechmeria coniospora</name>
    <name type="common">Nematophagous fungus</name>
    <name type="synonym">Meria coniospora</name>
    <dbReference type="NCBI Taxonomy" id="98403"/>
    <lineage>
        <taxon>Eukaryota</taxon>
        <taxon>Fungi</taxon>
        <taxon>Dikarya</taxon>
        <taxon>Ascomycota</taxon>
        <taxon>Pezizomycotina</taxon>
        <taxon>Sordariomycetes</taxon>
        <taxon>Hypocreomycetidae</taxon>
        <taxon>Hypocreales</taxon>
        <taxon>Ophiocordycipitaceae</taxon>
        <taxon>Drechmeria</taxon>
    </lineage>
</organism>
<dbReference type="AlphaFoldDB" id="A0A151GPC8"/>
<reference evidence="4 5" key="1">
    <citation type="journal article" date="2016" name="Sci. Rep.">
        <title>Insights into Adaptations to a Near-Obligate Nematode Endoparasitic Lifestyle from the Finished Genome of Drechmeria coniospora.</title>
        <authorList>
            <person name="Zhang L."/>
            <person name="Zhou Z."/>
            <person name="Guo Q."/>
            <person name="Fokkens L."/>
            <person name="Miskei M."/>
            <person name="Pocsi I."/>
            <person name="Zhang W."/>
            <person name="Chen M."/>
            <person name="Wang L."/>
            <person name="Sun Y."/>
            <person name="Donzelli B.G."/>
            <person name="Gibson D.M."/>
            <person name="Nelson D.R."/>
            <person name="Luo J.G."/>
            <person name="Rep M."/>
            <person name="Liu H."/>
            <person name="Yang S."/>
            <person name="Wang J."/>
            <person name="Krasnoff S.B."/>
            <person name="Xu Y."/>
            <person name="Molnar I."/>
            <person name="Lin M."/>
        </authorList>
    </citation>
    <scope>NUCLEOTIDE SEQUENCE [LARGE SCALE GENOMIC DNA]</scope>
    <source>
        <strain evidence="4 5">ARSEF 6962</strain>
    </source>
</reference>
<dbReference type="PANTHER" id="PTHR34002:SF9">
    <property type="entry name" value="XYLOGLUCAN-SPECIFIC ENDO-BETA-1,4-GLUCANASE A"/>
    <property type="match status" value="1"/>
</dbReference>
<evidence type="ECO:0000256" key="3">
    <source>
        <dbReference type="SAM" id="MobiDB-lite"/>
    </source>
</evidence>
<feature type="region of interest" description="Disordered" evidence="3">
    <location>
        <begin position="1"/>
        <end position="116"/>
    </location>
</feature>
<dbReference type="InterPro" id="IPR013319">
    <property type="entry name" value="GH11/12"/>
</dbReference>
<dbReference type="RefSeq" id="XP_040658280.1">
    <property type="nucleotide sequence ID" value="XM_040797397.1"/>
</dbReference>
<keyword evidence="5" id="KW-1185">Reference proteome</keyword>
<dbReference type="Proteomes" id="UP000076580">
    <property type="component" value="Chromosome 01"/>
</dbReference>
<dbReference type="STRING" id="98403.A0A151GPC8"/>
<evidence type="ECO:0000313" key="5">
    <source>
        <dbReference type="Proteomes" id="UP000076580"/>
    </source>
</evidence>
<keyword evidence="2" id="KW-0119">Carbohydrate metabolism</keyword>
<dbReference type="GeneID" id="63712698"/>
<keyword evidence="2" id="KW-0624">Polysaccharide degradation</keyword>
<dbReference type="GO" id="GO:0008810">
    <property type="term" value="F:cellulase activity"/>
    <property type="evidence" value="ECO:0007669"/>
    <property type="project" value="InterPro"/>
</dbReference>
<evidence type="ECO:0008006" key="6">
    <source>
        <dbReference type="Google" id="ProtNLM"/>
    </source>
</evidence>
<evidence type="ECO:0000256" key="2">
    <source>
        <dbReference type="RuleBase" id="RU361163"/>
    </source>
</evidence>
<dbReference type="InterPro" id="IPR002594">
    <property type="entry name" value="GH12"/>
</dbReference>
<feature type="compositionally biased region" description="Basic and acidic residues" evidence="3">
    <location>
        <begin position="44"/>
        <end position="63"/>
    </location>
</feature>
<evidence type="ECO:0000256" key="1">
    <source>
        <dbReference type="ARBA" id="ARBA00005519"/>
    </source>
</evidence>
<dbReference type="SUPFAM" id="SSF49899">
    <property type="entry name" value="Concanavalin A-like lectins/glucanases"/>
    <property type="match status" value="1"/>
</dbReference>
<evidence type="ECO:0000313" key="4">
    <source>
        <dbReference type="EMBL" id="KYK58928.1"/>
    </source>
</evidence>
<dbReference type="Gene3D" id="2.60.120.180">
    <property type="match status" value="1"/>
</dbReference>
<sequence length="416" mass="45478">MPVATWARKEPLAPVSPCHAPPARLPSTPSPRLASPPLPSLRPHARDDHVERLDTTTTTDEHPSAAAHALVLRGPTPLLDPRPTDRSTDQRPARDRRRREIVPTKADAAASPRPPPSVTIGILLGIQVQRQASGQPPPFVKPVDNTVNYETTCALVEAISAPSKDQKFALNPNQWGVKAGDPGFLCMNATLFNNQTYATTTSAPAWSIWWQFNQILQANANNVHAFSNIMVQNSNAKDDLPAALGSITNMPFDVEWTMRLDNETTQTDVAVLKANDVNSNVAVDMFMDADESNSKVPEKADFEVMVWFAAFGASAKAVGEDLGPVTSHVFNGTTYDLFVHTNPTGQLVLTWKAQTPTFSFHGDLQPFLDEIFSKKNASYPTSKHYLGYLAFGSEAYYSAKTVKFNVPSMALDVQKS</sequence>
<proteinExistence type="inferred from homology"/>
<dbReference type="InParanoid" id="A0A151GPC8"/>
<dbReference type="PANTHER" id="PTHR34002">
    <property type="entry name" value="BLR1656 PROTEIN"/>
    <property type="match status" value="1"/>
</dbReference>
<keyword evidence="2" id="KW-0326">Glycosidase</keyword>
<dbReference type="EMBL" id="LAYC01000001">
    <property type="protein sequence ID" value="KYK58928.1"/>
    <property type="molecule type" value="Genomic_DNA"/>
</dbReference>
<comment type="caution">
    <text evidence="4">The sequence shown here is derived from an EMBL/GenBank/DDBJ whole genome shotgun (WGS) entry which is preliminary data.</text>
</comment>
<dbReference type="InterPro" id="IPR013320">
    <property type="entry name" value="ConA-like_dom_sf"/>
</dbReference>
<gene>
    <name evidence="4" type="ORF">DCS_00055</name>
</gene>
<protein>
    <recommendedName>
        <fullName evidence="6">Concanavalin A-like lectin/glucanase</fullName>
    </recommendedName>
</protein>
<keyword evidence="2" id="KW-0378">Hydrolase</keyword>
<feature type="compositionally biased region" description="Basic and acidic residues" evidence="3">
    <location>
        <begin position="82"/>
        <end position="102"/>
    </location>
</feature>
<comment type="similarity">
    <text evidence="1 2">Belongs to the glycosyl hydrolase 12 (cellulase H) family.</text>
</comment>
<accession>A0A151GPC8</accession>
<dbReference type="GO" id="GO:0000272">
    <property type="term" value="P:polysaccharide catabolic process"/>
    <property type="evidence" value="ECO:0007669"/>
    <property type="project" value="UniProtKB-KW"/>
</dbReference>
<name>A0A151GPC8_DRECN</name>